<dbReference type="RefSeq" id="WP_167940199.1">
    <property type="nucleotide sequence ID" value="NZ_JAATJA010000001.1"/>
</dbReference>
<keyword evidence="1" id="KW-1133">Transmembrane helix</keyword>
<evidence type="ECO:0000256" key="2">
    <source>
        <dbReference type="SAM" id="SignalP"/>
    </source>
</evidence>
<keyword evidence="4" id="KW-1185">Reference proteome</keyword>
<dbReference type="Proteomes" id="UP000580856">
    <property type="component" value="Unassembled WGS sequence"/>
</dbReference>
<dbReference type="AlphaFoldDB" id="A0A846QR34"/>
<accession>A0A846QR34</accession>
<comment type="caution">
    <text evidence="3">The sequence shown here is derived from an EMBL/GenBank/DDBJ whole genome shotgun (WGS) entry which is preliminary data.</text>
</comment>
<sequence length="215" mass="22446">MIRTAYAFTLRTVLAALFATLLLAQTAHAHRVTIFAWEEDGAIHTESTFSGGKKARDSKVVVSDAASGKEILTGTTDDNGLFTFPIPAEAKAARMDLKIDLYAGVGHAGQWIIAADEYLGEAETAVGTATAQSADATPQPAPVAPAAGAQTLSGIDEATLTRIVEHAVDRKLAPIARKLAEEETAGPGAVEIFGGIGYIFGLFGVAALVRSRRNP</sequence>
<dbReference type="EMBL" id="JAATJA010000001">
    <property type="protein sequence ID" value="NJB67119.1"/>
    <property type="molecule type" value="Genomic_DNA"/>
</dbReference>
<gene>
    <name evidence="3" type="ORF">GGQ74_000759</name>
</gene>
<feature type="signal peptide" evidence="2">
    <location>
        <begin position="1"/>
        <end position="29"/>
    </location>
</feature>
<evidence type="ECO:0000256" key="1">
    <source>
        <dbReference type="SAM" id="Phobius"/>
    </source>
</evidence>
<keyword evidence="1" id="KW-0812">Transmembrane</keyword>
<evidence type="ECO:0000313" key="3">
    <source>
        <dbReference type="EMBL" id="NJB67119.1"/>
    </source>
</evidence>
<name>A0A846QR34_9BACT</name>
<feature type="transmembrane region" description="Helical" evidence="1">
    <location>
        <begin position="192"/>
        <end position="209"/>
    </location>
</feature>
<keyword evidence="2" id="KW-0732">Signal</keyword>
<evidence type="ECO:0000313" key="4">
    <source>
        <dbReference type="Proteomes" id="UP000580856"/>
    </source>
</evidence>
<reference evidence="3 4" key="1">
    <citation type="submission" date="2020-03" db="EMBL/GenBank/DDBJ databases">
        <title>Genomic Encyclopedia of Type Strains, Phase IV (KMG-IV): sequencing the most valuable type-strain genomes for metagenomic binning, comparative biology and taxonomic classification.</title>
        <authorList>
            <person name="Goeker M."/>
        </authorList>
    </citation>
    <scope>NUCLEOTIDE SEQUENCE [LARGE SCALE GENOMIC DNA]</scope>
    <source>
        <strain evidence="3 4">DSM 24233</strain>
    </source>
</reference>
<proteinExistence type="predicted"/>
<feature type="chain" id="PRO_5032855022" evidence="2">
    <location>
        <begin position="30"/>
        <end position="215"/>
    </location>
</feature>
<protein>
    <submittedName>
        <fullName evidence="3">Nickel transport protein</fullName>
    </submittedName>
</protein>
<organism evidence="3 4">
    <name type="scientific">Desulfobaculum xiamenense</name>
    <dbReference type="NCBI Taxonomy" id="995050"/>
    <lineage>
        <taxon>Bacteria</taxon>
        <taxon>Pseudomonadati</taxon>
        <taxon>Thermodesulfobacteriota</taxon>
        <taxon>Desulfovibrionia</taxon>
        <taxon>Desulfovibrionales</taxon>
        <taxon>Desulfovibrionaceae</taxon>
        <taxon>Desulfobaculum</taxon>
    </lineage>
</organism>
<keyword evidence="1" id="KW-0472">Membrane</keyword>